<keyword evidence="3" id="KW-1185">Reference proteome</keyword>
<accession>A0A1V6Y9X6</accession>
<keyword evidence="1" id="KW-0732">Signal</keyword>
<dbReference type="EMBL" id="MOOB01000029">
    <property type="protein sequence ID" value="OQE84073.1"/>
    <property type="molecule type" value="Genomic_DNA"/>
</dbReference>
<dbReference type="Proteomes" id="UP000191691">
    <property type="component" value="Unassembled WGS sequence"/>
</dbReference>
<dbReference type="InterPro" id="IPR054208">
    <property type="entry name" value="DUF6914"/>
</dbReference>
<dbReference type="OMA" id="VENCVTW"/>
<feature type="signal peptide" evidence="1">
    <location>
        <begin position="1"/>
        <end position="22"/>
    </location>
</feature>
<comment type="caution">
    <text evidence="2">The sequence shown here is derived from an EMBL/GenBank/DDBJ whole genome shotgun (WGS) entry which is preliminary data.</text>
</comment>
<organism evidence="2 3">
    <name type="scientific">Penicillium nalgiovense</name>
    <dbReference type="NCBI Taxonomy" id="60175"/>
    <lineage>
        <taxon>Eukaryota</taxon>
        <taxon>Fungi</taxon>
        <taxon>Dikarya</taxon>
        <taxon>Ascomycota</taxon>
        <taxon>Pezizomycotina</taxon>
        <taxon>Eurotiomycetes</taxon>
        <taxon>Eurotiomycetidae</taxon>
        <taxon>Eurotiales</taxon>
        <taxon>Aspergillaceae</taxon>
        <taxon>Penicillium</taxon>
    </lineage>
</organism>
<gene>
    <name evidence="2" type="ORF">PENNAL_c0029G07002</name>
</gene>
<dbReference type="AlphaFoldDB" id="A0A1V6Y9X6"/>
<evidence type="ECO:0000313" key="2">
    <source>
        <dbReference type="EMBL" id="OQE84073.1"/>
    </source>
</evidence>
<name>A0A1V6Y9X6_PENNA</name>
<proteinExistence type="predicted"/>
<protein>
    <submittedName>
        <fullName evidence="2">Uncharacterized protein</fullName>
    </submittedName>
</protein>
<feature type="chain" id="PRO_5013252266" evidence="1">
    <location>
        <begin position="23"/>
        <end position="142"/>
    </location>
</feature>
<dbReference type="Pfam" id="PF21858">
    <property type="entry name" value="DUF6914"/>
    <property type="match status" value="1"/>
</dbReference>
<reference evidence="3" key="1">
    <citation type="journal article" date="2017" name="Nat. Microbiol.">
        <title>Global analysis of biosynthetic gene clusters reveals vast potential of secondary metabolite production in Penicillium species.</title>
        <authorList>
            <person name="Nielsen J.C."/>
            <person name="Grijseels S."/>
            <person name="Prigent S."/>
            <person name="Ji B."/>
            <person name="Dainat J."/>
            <person name="Nielsen K.F."/>
            <person name="Frisvad J.C."/>
            <person name="Workman M."/>
            <person name="Nielsen J."/>
        </authorList>
    </citation>
    <scope>NUCLEOTIDE SEQUENCE [LARGE SCALE GENOMIC DNA]</scope>
    <source>
        <strain evidence="3">IBT 13039</strain>
    </source>
</reference>
<sequence length="142" mass="15986">MRNKRQSFFRCIIAILSPSVQTGSDLAMRPTTGGFSFLLGVPVRQTDQDSLLGRVMIGKVPHEVTYAQIRDLLESIPLPQKDALPEQNCVTWTRAAINKLQDNSLAEQFELDRFMDKSLAFADQRLHTGCTPTSINYTTRPM</sequence>
<evidence type="ECO:0000256" key="1">
    <source>
        <dbReference type="SAM" id="SignalP"/>
    </source>
</evidence>
<evidence type="ECO:0000313" key="3">
    <source>
        <dbReference type="Proteomes" id="UP000191691"/>
    </source>
</evidence>